<comment type="similarity">
    <text evidence="7">Belongs to the binding-protein-dependent transport system permease family.</text>
</comment>
<name>A0A7Y9I3V5_9ACTN</name>
<comment type="subcellular location">
    <subcellularLocation>
        <location evidence="1 7">Cell membrane</location>
        <topology evidence="1 7">Multi-pass membrane protein</topology>
    </subcellularLocation>
</comment>
<evidence type="ECO:0000256" key="7">
    <source>
        <dbReference type="RuleBase" id="RU363032"/>
    </source>
</evidence>
<organism evidence="9 10">
    <name type="scientific">Microlunatus parietis</name>
    <dbReference type="NCBI Taxonomy" id="682979"/>
    <lineage>
        <taxon>Bacteria</taxon>
        <taxon>Bacillati</taxon>
        <taxon>Actinomycetota</taxon>
        <taxon>Actinomycetes</taxon>
        <taxon>Propionibacteriales</taxon>
        <taxon>Propionibacteriaceae</taxon>
        <taxon>Microlunatus</taxon>
    </lineage>
</organism>
<dbReference type="Gene3D" id="1.10.3720.10">
    <property type="entry name" value="MetI-like"/>
    <property type="match status" value="1"/>
</dbReference>
<evidence type="ECO:0000256" key="4">
    <source>
        <dbReference type="ARBA" id="ARBA00022692"/>
    </source>
</evidence>
<dbReference type="PROSITE" id="PS50928">
    <property type="entry name" value="ABC_TM1"/>
    <property type="match status" value="1"/>
</dbReference>
<dbReference type="Proteomes" id="UP000569914">
    <property type="component" value="Unassembled WGS sequence"/>
</dbReference>
<gene>
    <name evidence="9" type="ORF">BKA15_000819</name>
</gene>
<feature type="transmembrane region" description="Helical" evidence="7">
    <location>
        <begin position="224"/>
        <end position="245"/>
    </location>
</feature>
<keyword evidence="2 7" id="KW-0813">Transport</keyword>
<feature type="transmembrane region" description="Helical" evidence="7">
    <location>
        <begin position="137"/>
        <end position="162"/>
    </location>
</feature>
<dbReference type="GO" id="GO:0055085">
    <property type="term" value="P:transmembrane transport"/>
    <property type="evidence" value="ECO:0007669"/>
    <property type="project" value="InterPro"/>
</dbReference>
<dbReference type="Pfam" id="PF00528">
    <property type="entry name" value="BPD_transp_1"/>
    <property type="match status" value="1"/>
</dbReference>
<proteinExistence type="inferred from homology"/>
<protein>
    <submittedName>
        <fullName evidence="9">Peptide/nickel transport system permease protein</fullName>
    </submittedName>
</protein>
<keyword evidence="3" id="KW-1003">Cell membrane</keyword>
<keyword evidence="4 7" id="KW-0812">Transmembrane</keyword>
<evidence type="ECO:0000256" key="1">
    <source>
        <dbReference type="ARBA" id="ARBA00004651"/>
    </source>
</evidence>
<dbReference type="InterPro" id="IPR035906">
    <property type="entry name" value="MetI-like_sf"/>
</dbReference>
<dbReference type="InterPro" id="IPR000515">
    <property type="entry name" value="MetI-like"/>
</dbReference>
<dbReference type="RefSeq" id="WP_179748304.1">
    <property type="nucleotide sequence ID" value="NZ_JACCBU010000001.1"/>
</dbReference>
<feature type="transmembrane region" description="Helical" evidence="7">
    <location>
        <begin position="182"/>
        <end position="204"/>
    </location>
</feature>
<dbReference type="CDD" id="cd06261">
    <property type="entry name" value="TM_PBP2"/>
    <property type="match status" value="1"/>
</dbReference>
<keyword evidence="5 7" id="KW-1133">Transmembrane helix</keyword>
<dbReference type="GO" id="GO:0005886">
    <property type="term" value="C:plasma membrane"/>
    <property type="evidence" value="ECO:0007669"/>
    <property type="project" value="UniProtKB-SubCell"/>
</dbReference>
<feature type="transmembrane region" description="Helical" evidence="7">
    <location>
        <begin position="38"/>
        <end position="59"/>
    </location>
</feature>
<dbReference type="PANTHER" id="PTHR43163">
    <property type="entry name" value="DIPEPTIDE TRANSPORT SYSTEM PERMEASE PROTEIN DPPB-RELATED"/>
    <property type="match status" value="1"/>
</dbReference>
<keyword evidence="6 7" id="KW-0472">Membrane</keyword>
<dbReference type="SUPFAM" id="SSF161098">
    <property type="entry name" value="MetI-like"/>
    <property type="match status" value="1"/>
</dbReference>
<evidence type="ECO:0000256" key="5">
    <source>
        <dbReference type="ARBA" id="ARBA00022989"/>
    </source>
</evidence>
<keyword evidence="10" id="KW-1185">Reference proteome</keyword>
<reference evidence="9 10" key="1">
    <citation type="submission" date="2020-07" db="EMBL/GenBank/DDBJ databases">
        <title>Sequencing the genomes of 1000 actinobacteria strains.</title>
        <authorList>
            <person name="Klenk H.-P."/>
        </authorList>
    </citation>
    <scope>NUCLEOTIDE SEQUENCE [LARGE SCALE GENOMIC DNA]</scope>
    <source>
        <strain evidence="9 10">DSM 22083</strain>
    </source>
</reference>
<sequence>MSADTAVRERSSPGPAKTPVLRGFLSAHPLLEYGIRRFGLYLVELWGSLTIAFFFFRLIPGDPVQTFIQTLAQNYVYNQQASQEVIDKYREEFGLDGNIFVQYLRFMQRLIFEQDLGPSLINYPTPAFEVVGQSLPWTVGLLGISAVLAFVLGILAGAVAGWRRGKIGAEVATTTSIALGHVPFYFLALILVYVFSYLLGILPNRSAYDSAIPVAFSPEFIGSLIQHGLLPAGSIVIIGVFNWLLSTRMLMVPILGEDYLHYAEAKGLHPNRILTRYALRNCYLPQVTGFGISLGFIFNGNLLVEQLFNYPGLGFTLVTAINQLDFNTVLAVTTISIFFVLTANLILDLLLPLLDPRVKYWR</sequence>
<evidence type="ECO:0000256" key="3">
    <source>
        <dbReference type="ARBA" id="ARBA00022475"/>
    </source>
</evidence>
<feature type="transmembrane region" description="Helical" evidence="7">
    <location>
        <begin position="329"/>
        <end position="354"/>
    </location>
</feature>
<evidence type="ECO:0000259" key="8">
    <source>
        <dbReference type="PROSITE" id="PS50928"/>
    </source>
</evidence>
<dbReference type="EMBL" id="JACCBU010000001">
    <property type="protein sequence ID" value="NYE69490.1"/>
    <property type="molecule type" value="Genomic_DNA"/>
</dbReference>
<dbReference type="AlphaFoldDB" id="A0A7Y9I3V5"/>
<feature type="transmembrane region" description="Helical" evidence="7">
    <location>
        <begin position="282"/>
        <end position="304"/>
    </location>
</feature>
<evidence type="ECO:0000256" key="6">
    <source>
        <dbReference type="ARBA" id="ARBA00023136"/>
    </source>
</evidence>
<feature type="domain" description="ABC transmembrane type-1" evidence="8">
    <location>
        <begin position="135"/>
        <end position="347"/>
    </location>
</feature>
<evidence type="ECO:0000313" key="9">
    <source>
        <dbReference type="EMBL" id="NYE69490.1"/>
    </source>
</evidence>
<evidence type="ECO:0000256" key="2">
    <source>
        <dbReference type="ARBA" id="ARBA00022448"/>
    </source>
</evidence>
<evidence type="ECO:0000313" key="10">
    <source>
        <dbReference type="Proteomes" id="UP000569914"/>
    </source>
</evidence>
<comment type="caution">
    <text evidence="9">The sequence shown here is derived from an EMBL/GenBank/DDBJ whole genome shotgun (WGS) entry which is preliminary data.</text>
</comment>
<accession>A0A7Y9I3V5</accession>
<dbReference type="PANTHER" id="PTHR43163:SF6">
    <property type="entry name" value="DIPEPTIDE TRANSPORT SYSTEM PERMEASE PROTEIN DPPB-RELATED"/>
    <property type="match status" value="1"/>
</dbReference>